<accession>S7QF95</accession>
<dbReference type="GeneID" id="19299908"/>
<dbReference type="OrthoDB" id="2586076at2759"/>
<dbReference type="EMBL" id="KB469298">
    <property type="protein sequence ID" value="EPQ58052.1"/>
    <property type="molecule type" value="Genomic_DNA"/>
</dbReference>
<organism evidence="1 2">
    <name type="scientific">Gloeophyllum trabeum (strain ATCC 11539 / FP-39264 / Madison 617)</name>
    <name type="common">Brown rot fungus</name>
    <dbReference type="NCBI Taxonomy" id="670483"/>
    <lineage>
        <taxon>Eukaryota</taxon>
        <taxon>Fungi</taxon>
        <taxon>Dikarya</taxon>
        <taxon>Basidiomycota</taxon>
        <taxon>Agaricomycotina</taxon>
        <taxon>Agaricomycetes</taxon>
        <taxon>Gloeophyllales</taxon>
        <taxon>Gloeophyllaceae</taxon>
        <taxon>Gloeophyllum</taxon>
    </lineage>
</organism>
<dbReference type="STRING" id="670483.S7QF95"/>
<dbReference type="RefSeq" id="XP_007863338.1">
    <property type="nucleotide sequence ID" value="XM_007865147.1"/>
</dbReference>
<evidence type="ECO:0000313" key="1">
    <source>
        <dbReference type="EMBL" id="EPQ58052.1"/>
    </source>
</evidence>
<keyword evidence="2" id="KW-1185">Reference proteome</keyword>
<dbReference type="HOGENOM" id="CLU_1749851_0_0_1"/>
<evidence type="ECO:0000313" key="2">
    <source>
        <dbReference type="Proteomes" id="UP000030669"/>
    </source>
</evidence>
<dbReference type="AlphaFoldDB" id="S7QF95"/>
<protein>
    <recommendedName>
        <fullName evidence="3">Arrestin-like N-terminal domain-containing protein</fullName>
    </recommendedName>
</protein>
<gene>
    <name evidence="1" type="ORF">GLOTRDRAFT_114582</name>
</gene>
<reference evidence="1 2" key="1">
    <citation type="journal article" date="2012" name="Science">
        <title>The Paleozoic origin of enzymatic lignin decomposition reconstructed from 31 fungal genomes.</title>
        <authorList>
            <person name="Floudas D."/>
            <person name="Binder M."/>
            <person name="Riley R."/>
            <person name="Barry K."/>
            <person name="Blanchette R.A."/>
            <person name="Henrissat B."/>
            <person name="Martinez A.T."/>
            <person name="Otillar R."/>
            <person name="Spatafora J.W."/>
            <person name="Yadav J.S."/>
            <person name="Aerts A."/>
            <person name="Benoit I."/>
            <person name="Boyd A."/>
            <person name="Carlson A."/>
            <person name="Copeland A."/>
            <person name="Coutinho P.M."/>
            <person name="de Vries R.P."/>
            <person name="Ferreira P."/>
            <person name="Findley K."/>
            <person name="Foster B."/>
            <person name="Gaskell J."/>
            <person name="Glotzer D."/>
            <person name="Gorecki P."/>
            <person name="Heitman J."/>
            <person name="Hesse C."/>
            <person name="Hori C."/>
            <person name="Igarashi K."/>
            <person name="Jurgens J.A."/>
            <person name="Kallen N."/>
            <person name="Kersten P."/>
            <person name="Kohler A."/>
            <person name="Kuees U."/>
            <person name="Kumar T.K.A."/>
            <person name="Kuo A."/>
            <person name="LaButti K."/>
            <person name="Larrondo L.F."/>
            <person name="Lindquist E."/>
            <person name="Ling A."/>
            <person name="Lombard V."/>
            <person name="Lucas S."/>
            <person name="Lundell T."/>
            <person name="Martin R."/>
            <person name="McLaughlin D.J."/>
            <person name="Morgenstern I."/>
            <person name="Morin E."/>
            <person name="Murat C."/>
            <person name="Nagy L.G."/>
            <person name="Nolan M."/>
            <person name="Ohm R.A."/>
            <person name="Patyshakuliyeva A."/>
            <person name="Rokas A."/>
            <person name="Ruiz-Duenas F.J."/>
            <person name="Sabat G."/>
            <person name="Salamov A."/>
            <person name="Samejima M."/>
            <person name="Schmutz J."/>
            <person name="Slot J.C."/>
            <person name="St John F."/>
            <person name="Stenlid J."/>
            <person name="Sun H."/>
            <person name="Sun S."/>
            <person name="Syed K."/>
            <person name="Tsang A."/>
            <person name="Wiebenga A."/>
            <person name="Young D."/>
            <person name="Pisabarro A."/>
            <person name="Eastwood D.C."/>
            <person name="Martin F."/>
            <person name="Cullen D."/>
            <person name="Grigoriev I.V."/>
            <person name="Hibbett D.S."/>
        </authorList>
    </citation>
    <scope>NUCLEOTIDE SEQUENCE [LARGE SCALE GENOMIC DNA]</scope>
    <source>
        <strain evidence="1 2">ATCC 11539</strain>
    </source>
</reference>
<sequence>MHNKLLIPNIDIQLIKKTTVWLKGGSNRMSSLGQYVSVRDMSISKACLCHVDEAREGVSQLHYRLKAGACGAESSWEVSKVVSASYHIQVVIKPPSMASKFLPFYRRNITVQLTTDHWGTWDTEMLAMDGLPVPALGLAQESRDVFSCI</sequence>
<proteinExistence type="predicted"/>
<evidence type="ECO:0008006" key="3">
    <source>
        <dbReference type="Google" id="ProtNLM"/>
    </source>
</evidence>
<dbReference type="Proteomes" id="UP000030669">
    <property type="component" value="Unassembled WGS sequence"/>
</dbReference>
<dbReference type="KEGG" id="gtr:GLOTRDRAFT_114582"/>
<name>S7QF95_GLOTA</name>